<reference evidence="2" key="1">
    <citation type="submission" date="2018-05" db="EMBL/GenBank/DDBJ databases">
        <authorList>
            <person name="Lanie J.A."/>
            <person name="Ng W.-L."/>
            <person name="Kazmierczak K.M."/>
            <person name="Andrzejewski T.M."/>
            <person name="Davidsen T.M."/>
            <person name="Wayne K.J."/>
            <person name="Tettelin H."/>
            <person name="Glass J.I."/>
            <person name="Rusch D."/>
            <person name="Podicherti R."/>
            <person name="Tsui H.-C.T."/>
            <person name="Winkler M.E."/>
        </authorList>
    </citation>
    <scope>NUCLEOTIDE SEQUENCE</scope>
</reference>
<proteinExistence type="predicted"/>
<dbReference type="PANTHER" id="PTHR43640">
    <property type="entry name" value="OS07G0260300 PROTEIN"/>
    <property type="match status" value="1"/>
</dbReference>
<dbReference type="InterPro" id="IPR047262">
    <property type="entry name" value="PRX-like1"/>
</dbReference>
<dbReference type="InterPro" id="IPR013740">
    <property type="entry name" value="Redoxin"/>
</dbReference>
<dbReference type="PROSITE" id="PS51352">
    <property type="entry name" value="THIOREDOXIN_2"/>
    <property type="match status" value="1"/>
</dbReference>
<gene>
    <name evidence="2" type="ORF">METZ01_LOCUS96646</name>
</gene>
<organism evidence="2">
    <name type="scientific">marine metagenome</name>
    <dbReference type="NCBI Taxonomy" id="408172"/>
    <lineage>
        <taxon>unclassified sequences</taxon>
        <taxon>metagenomes</taxon>
        <taxon>ecological metagenomes</taxon>
    </lineage>
</organism>
<name>A0A381VU54_9ZZZZ</name>
<dbReference type="Gene3D" id="3.40.30.10">
    <property type="entry name" value="Glutaredoxin"/>
    <property type="match status" value="1"/>
</dbReference>
<evidence type="ECO:0000259" key="1">
    <source>
        <dbReference type="PROSITE" id="PS51352"/>
    </source>
</evidence>
<protein>
    <recommendedName>
        <fullName evidence="1">Thioredoxin domain-containing protein</fullName>
    </recommendedName>
</protein>
<evidence type="ECO:0000313" key="2">
    <source>
        <dbReference type="EMBL" id="SVA43792.1"/>
    </source>
</evidence>
<accession>A0A381VU54</accession>
<dbReference type="GO" id="GO:0016491">
    <property type="term" value="F:oxidoreductase activity"/>
    <property type="evidence" value="ECO:0007669"/>
    <property type="project" value="InterPro"/>
</dbReference>
<feature type="domain" description="Thioredoxin" evidence="1">
    <location>
        <begin position="5"/>
        <end position="159"/>
    </location>
</feature>
<dbReference type="InterPro" id="IPR013766">
    <property type="entry name" value="Thioredoxin_domain"/>
</dbReference>
<dbReference type="InterPro" id="IPR036249">
    <property type="entry name" value="Thioredoxin-like_sf"/>
</dbReference>
<dbReference type="Pfam" id="PF08534">
    <property type="entry name" value="Redoxin"/>
    <property type="match status" value="1"/>
</dbReference>
<dbReference type="CDD" id="cd02969">
    <property type="entry name" value="PRX_like1"/>
    <property type="match status" value="1"/>
</dbReference>
<dbReference type="AlphaFoldDB" id="A0A381VU54"/>
<dbReference type="SUPFAM" id="SSF52833">
    <property type="entry name" value="Thioredoxin-like"/>
    <property type="match status" value="1"/>
</dbReference>
<dbReference type="PANTHER" id="PTHR43640:SF1">
    <property type="entry name" value="THIOREDOXIN-DEPENDENT PEROXIREDOXIN"/>
    <property type="match status" value="1"/>
</dbReference>
<sequence>MSYTLMPGDKAPNFENLKGTNGNLYSLKDLSTNLFKVIFFTCNHCPYVTGSDELTRSIADMFADKVQFVAINSNSENTYEEDSYENMVLRMKEFNFPWLYLHDELQSAASDFGALKTPHFFLFDDNWTLLYTGRSTDNPRDTRQRTTNELEEALKEAAESKDITFPVTNPIGCNIKWEGKPAHWMPAEACDLI</sequence>
<dbReference type="EMBL" id="UINC01009783">
    <property type="protein sequence ID" value="SVA43792.1"/>
    <property type="molecule type" value="Genomic_DNA"/>
</dbReference>